<dbReference type="RefSeq" id="WP_066665554.1">
    <property type="nucleotide sequence ID" value="NZ_CBCSCL010000012.1"/>
</dbReference>
<proteinExistence type="predicted"/>
<reference evidence="1 2" key="1">
    <citation type="submission" date="2016-06" db="EMBL/GenBank/DDBJ databases">
        <title>Complete genome sequences of Bordetella bronchialis and Bordetella flabilis.</title>
        <authorList>
            <person name="LiPuma J.J."/>
            <person name="Spilker T."/>
        </authorList>
    </citation>
    <scope>NUCLEOTIDE SEQUENCE [LARGE SCALE GENOMIC DNA]</scope>
    <source>
        <strain evidence="1 2">AU10664</strain>
    </source>
</reference>
<dbReference type="Pfam" id="PF11367">
    <property type="entry name" value="Tail_completion_gp17"/>
    <property type="match status" value="1"/>
</dbReference>
<sequence length="117" mass="13296">MSFEGDFHSLLESFAGGRVYPDVTPAAPDYPLIVYQQVGGSAKWYVEKAQRDKDHARIQVYVWSRTRLESNAIARQVEAAICASEFAAEPYGAFTAVYEENLNLYGTRQDFGIWHQR</sequence>
<protein>
    <recommendedName>
        <fullName evidence="3">DUF3168 domain-containing protein</fullName>
    </recommendedName>
</protein>
<dbReference type="AlphaFoldDB" id="A0A193GKH9"/>
<keyword evidence="2" id="KW-1185">Reference proteome</keyword>
<gene>
    <name evidence="1" type="ORF">BAU07_18900</name>
</gene>
<dbReference type="EMBL" id="CP016172">
    <property type="protein sequence ID" value="ANN80607.1"/>
    <property type="molecule type" value="Genomic_DNA"/>
</dbReference>
<dbReference type="InterPro" id="IPR021508">
    <property type="entry name" value="Gp17-like"/>
</dbReference>
<evidence type="ECO:0000313" key="2">
    <source>
        <dbReference type="Proteomes" id="UP000091926"/>
    </source>
</evidence>
<dbReference type="STRING" id="463014.BAU07_18900"/>
<dbReference type="Proteomes" id="UP000091926">
    <property type="component" value="Chromosome"/>
</dbReference>
<name>A0A193GKH9_9BORD</name>
<organism evidence="1 2">
    <name type="scientific">Bordetella flabilis</name>
    <dbReference type="NCBI Taxonomy" id="463014"/>
    <lineage>
        <taxon>Bacteria</taxon>
        <taxon>Pseudomonadati</taxon>
        <taxon>Pseudomonadota</taxon>
        <taxon>Betaproteobacteria</taxon>
        <taxon>Burkholderiales</taxon>
        <taxon>Alcaligenaceae</taxon>
        <taxon>Bordetella</taxon>
    </lineage>
</organism>
<evidence type="ECO:0000313" key="1">
    <source>
        <dbReference type="EMBL" id="ANN80607.1"/>
    </source>
</evidence>
<dbReference type="OrthoDB" id="8612771at2"/>
<evidence type="ECO:0008006" key="3">
    <source>
        <dbReference type="Google" id="ProtNLM"/>
    </source>
</evidence>
<accession>A0A193GKH9</accession>
<dbReference type="KEGG" id="bfz:BAU07_18900"/>